<feature type="compositionally biased region" description="Pro residues" evidence="1">
    <location>
        <begin position="330"/>
        <end position="346"/>
    </location>
</feature>
<accession>A0AAD7JGC7</accession>
<feature type="region of interest" description="Disordered" evidence="1">
    <location>
        <begin position="799"/>
        <end position="835"/>
    </location>
</feature>
<feature type="compositionally biased region" description="Basic and acidic residues" evidence="1">
    <location>
        <begin position="447"/>
        <end position="456"/>
    </location>
</feature>
<feature type="region of interest" description="Disordered" evidence="1">
    <location>
        <begin position="503"/>
        <end position="544"/>
    </location>
</feature>
<feature type="region of interest" description="Disordered" evidence="1">
    <location>
        <begin position="749"/>
        <end position="769"/>
    </location>
</feature>
<dbReference type="EMBL" id="JARJLG010000038">
    <property type="protein sequence ID" value="KAJ7764191.1"/>
    <property type="molecule type" value="Genomic_DNA"/>
</dbReference>
<feature type="compositionally biased region" description="Low complexity" evidence="1">
    <location>
        <begin position="799"/>
        <end position="817"/>
    </location>
</feature>
<gene>
    <name evidence="2" type="ORF">DFH07DRAFT_770598</name>
</gene>
<organism evidence="2 3">
    <name type="scientific">Mycena maculata</name>
    <dbReference type="NCBI Taxonomy" id="230809"/>
    <lineage>
        <taxon>Eukaryota</taxon>
        <taxon>Fungi</taxon>
        <taxon>Dikarya</taxon>
        <taxon>Basidiomycota</taxon>
        <taxon>Agaricomycotina</taxon>
        <taxon>Agaricomycetes</taxon>
        <taxon>Agaricomycetidae</taxon>
        <taxon>Agaricales</taxon>
        <taxon>Marasmiineae</taxon>
        <taxon>Mycenaceae</taxon>
        <taxon>Mycena</taxon>
    </lineage>
</organism>
<sequence>MRGAASRALSEFESGCFRRVEKSNGTDVVEQQCLRDDTTYMAKVCVTWRSTHSTGRIQPNEASFVRESQGVVDLHDGLGMNFSLSTWDITHSTPFVTNFLLLARAEGVLRRHRNNPHTPPNLMAVCESGFCHEGRSRLSQCVPPELVPCWQNIWELERPGNLSAISPAASVARLRRTLDIAPLLSSTTFVHLLSPRATSPFLLPPAMAAYCACPRCGNYLKTKVAAGGDLPGSLYIRETTVPQPQSSGIPPPPALSDALSDLPSVLNGGSNIDGFCAQFGNSATTHMHEMKHCVDEGPGCVLLPHERYRLQCLDKPPKATARRLSSQASFPPPSAQHPSFPPPAIPPRQHVRLFSPPAPTPFASTSRDPFAPLAAICDSLSAEVTAPLRALDDWQWEEYFQRQQAEHALDMRLEDGLRQRQADRAFNHQLGQLGLSPSPVTETPNQRFEREAREDADLQQAVELSLRHPSPAASTSQLRALSPSPDFPLQISVSARGRAVAPAVTDGPAMGSSFTHPTSTSTSTPARGRAAAPAVTRAPVAGPSKRPLRITTQLNEIWMNAPGGPPGHGRPASPAAPATFHIRQSVARRPTTKPHQRFTLVFIDKAGDAPSVFVEENCPSWPTYMLSNQMIEQLGVDLFLLDWLSPDLGYTWVGVTVNYTHAVTTDCIIMLRRRGIRLSDKEERDLLDTFFTSRKPPHMCHNMKAERATLRNKYREKVKVKDVIIVDDSDSDVAIVSDGEVVVAVGDSRKRKRIKTEPSSPPHQRPRLTIDTSSAMLGEAVSSLPPSSTITTGSSLFTTASTRSTPATSPVLSSSPTSPAPSPAPSSSHTGQWPRRQYTIDMAAGFERMVSKELKVLPRPERFRQAFGEQWEYHKGTYQDNARYWFSNRSPSVKDAALAAGRTPAGLWALYRQHCTF</sequence>
<evidence type="ECO:0000313" key="3">
    <source>
        <dbReference type="Proteomes" id="UP001215280"/>
    </source>
</evidence>
<comment type="caution">
    <text evidence="2">The sequence shown here is derived from an EMBL/GenBank/DDBJ whole genome shotgun (WGS) entry which is preliminary data.</text>
</comment>
<feature type="region of interest" description="Disordered" evidence="1">
    <location>
        <begin position="431"/>
        <end position="457"/>
    </location>
</feature>
<protein>
    <submittedName>
        <fullName evidence="2">Uncharacterized protein</fullName>
    </submittedName>
</protein>
<proteinExistence type="predicted"/>
<keyword evidence="3" id="KW-1185">Reference proteome</keyword>
<name>A0AAD7JGC7_9AGAR</name>
<dbReference type="AlphaFoldDB" id="A0AAD7JGC7"/>
<evidence type="ECO:0000256" key="1">
    <source>
        <dbReference type="SAM" id="MobiDB-lite"/>
    </source>
</evidence>
<reference evidence="2" key="1">
    <citation type="submission" date="2023-03" db="EMBL/GenBank/DDBJ databases">
        <title>Massive genome expansion in bonnet fungi (Mycena s.s.) driven by repeated elements and novel gene families across ecological guilds.</title>
        <authorList>
            <consortium name="Lawrence Berkeley National Laboratory"/>
            <person name="Harder C.B."/>
            <person name="Miyauchi S."/>
            <person name="Viragh M."/>
            <person name="Kuo A."/>
            <person name="Thoen E."/>
            <person name="Andreopoulos B."/>
            <person name="Lu D."/>
            <person name="Skrede I."/>
            <person name="Drula E."/>
            <person name="Henrissat B."/>
            <person name="Morin E."/>
            <person name="Kohler A."/>
            <person name="Barry K."/>
            <person name="LaButti K."/>
            <person name="Morin E."/>
            <person name="Salamov A."/>
            <person name="Lipzen A."/>
            <person name="Mereny Z."/>
            <person name="Hegedus B."/>
            <person name="Baldrian P."/>
            <person name="Stursova M."/>
            <person name="Weitz H."/>
            <person name="Taylor A."/>
            <person name="Grigoriev I.V."/>
            <person name="Nagy L.G."/>
            <person name="Martin F."/>
            <person name="Kauserud H."/>
        </authorList>
    </citation>
    <scope>NUCLEOTIDE SEQUENCE</scope>
    <source>
        <strain evidence="2">CBHHK188m</strain>
    </source>
</reference>
<dbReference type="Proteomes" id="UP001215280">
    <property type="component" value="Unassembled WGS sequence"/>
</dbReference>
<feature type="region of interest" description="Disordered" evidence="1">
    <location>
        <begin position="321"/>
        <end position="360"/>
    </location>
</feature>
<feature type="compositionally biased region" description="Low complexity" evidence="1">
    <location>
        <begin position="517"/>
        <end position="543"/>
    </location>
</feature>
<evidence type="ECO:0000313" key="2">
    <source>
        <dbReference type="EMBL" id="KAJ7764191.1"/>
    </source>
</evidence>